<sequence>MSGAELVAAVGRGDAEEVRRLLEGGAVPDTVAEDGLPVLCRAIDAYEADVAEALVEAGADQDRELPDGTTPLMRAVDGGSPAMVAAVLGTDPSSRLSPEQRDELLDRARRRYAEGAEVVLGGRAGSAEAVERVTVMDDGYHRVAELRLGGAVVRAGHGAIVTDLEWAFRILPPVAQLAARAVATGDPEHVDWSAAAWALYQRRSREAWSEVAALHTSPVALERRFALDVLGLHVVVPWASWRNTYEKETVDLLLSWAVHGEEDSGVLGELLYVLSLTGRPDTSEVGLRHARHQDPRVREQTAGHLVVGLDGTVALPGPEARSLLLELARDEDGAVRVAAAGPLGSVCPGDAEATAAVLALLEDPEPEVRAGVLDTIGASYVRCPDVDDALFSLTGSEDFTTRLSAVCGLVLREDSRAAEAVARLGAVPPGHEDDHRLHAIWRWEWSRDRP</sequence>
<dbReference type="AlphaFoldDB" id="A0A9X5HBQ6"/>
<dbReference type="InterPro" id="IPR036770">
    <property type="entry name" value="Ankyrin_rpt-contain_sf"/>
</dbReference>
<evidence type="ECO:0000313" key="2">
    <source>
        <dbReference type="Proteomes" id="UP000471745"/>
    </source>
</evidence>
<keyword evidence="2" id="KW-1185">Reference proteome</keyword>
<proteinExistence type="predicted"/>
<organism evidence="1 2">
    <name type="scientific">Actinospica acidiphila</name>
    <dbReference type="NCBI Taxonomy" id="304899"/>
    <lineage>
        <taxon>Bacteria</taxon>
        <taxon>Bacillati</taxon>
        <taxon>Actinomycetota</taxon>
        <taxon>Actinomycetes</taxon>
        <taxon>Catenulisporales</taxon>
        <taxon>Actinospicaceae</taxon>
        <taxon>Actinospica</taxon>
    </lineage>
</organism>
<gene>
    <name evidence="1" type="ORF">G3I18_11615</name>
</gene>
<dbReference type="Proteomes" id="UP000471745">
    <property type="component" value="Unassembled WGS sequence"/>
</dbReference>
<dbReference type="RefSeq" id="WP_163088341.1">
    <property type="nucleotide sequence ID" value="NZ_JAAGNA010000406.1"/>
</dbReference>
<dbReference type="InterPro" id="IPR002110">
    <property type="entry name" value="Ankyrin_rpt"/>
</dbReference>
<protein>
    <submittedName>
        <fullName evidence="1">Ankyrin repeat domain-containing protein</fullName>
    </submittedName>
</protein>
<name>A0A9X5HBQ6_9ACTN</name>
<dbReference type="EMBL" id="JAAGNA010000406">
    <property type="protein sequence ID" value="NEC49219.1"/>
    <property type="molecule type" value="Genomic_DNA"/>
</dbReference>
<dbReference type="InterPro" id="IPR016024">
    <property type="entry name" value="ARM-type_fold"/>
</dbReference>
<dbReference type="Pfam" id="PF12796">
    <property type="entry name" value="Ank_2"/>
    <property type="match status" value="1"/>
</dbReference>
<dbReference type="SUPFAM" id="SSF48371">
    <property type="entry name" value="ARM repeat"/>
    <property type="match status" value="1"/>
</dbReference>
<dbReference type="SUPFAM" id="SSF48403">
    <property type="entry name" value="Ankyrin repeat"/>
    <property type="match status" value="1"/>
</dbReference>
<dbReference type="Gene3D" id="1.25.40.20">
    <property type="entry name" value="Ankyrin repeat-containing domain"/>
    <property type="match status" value="1"/>
</dbReference>
<comment type="caution">
    <text evidence="1">The sequence shown here is derived from an EMBL/GenBank/DDBJ whole genome shotgun (WGS) entry which is preliminary data.</text>
</comment>
<accession>A0A9X5HBQ6</accession>
<dbReference type="InterPro" id="IPR011989">
    <property type="entry name" value="ARM-like"/>
</dbReference>
<evidence type="ECO:0000313" key="1">
    <source>
        <dbReference type="EMBL" id="NEC49219.1"/>
    </source>
</evidence>
<dbReference type="Gene3D" id="1.25.10.10">
    <property type="entry name" value="Leucine-rich Repeat Variant"/>
    <property type="match status" value="1"/>
</dbReference>
<reference evidence="1 2" key="1">
    <citation type="submission" date="2020-01" db="EMBL/GenBank/DDBJ databases">
        <title>Insect and environment-associated Actinomycetes.</title>
        <authorList>
            <person name="Currrie C."/>
            <person name="Chevrette M."/>
            <person name="Carlson C."/>
            <person name="Stubbendieck R."/>
            <person name="Wendt-Pienkowski E."/>
        </authorList>
    </citation>
    <scope>NUCLEOTIDE SEQUENCE [LARGE SCALE GENOMIC DNA]</scope>
    <source>
        <strain evidence="1 2">SID8189</strain>
    </source>
</reference>